<feature type="domain" description="RNA polymerase Rpb1" evidence="11">
    <location>
        <begin position="206"/>
        <end position="284"/>
    </location>
</feature>
<dbReference type="SUPFAM" id="SSF64484">
    <property type="entry name" value="beta and beta-prime subunits of DNA dependent RNA-polymerase"/>
    <property type="match status" value="1"/>
</dbReference>
<feature type="binding site" evidence="8">
    <location>
        <position position="414"/>
    </location>
    <ligand>
        <name>Zn(2+)</name>
        <dbReference type="ChEBI" id="CHEBI:29105"/>
    </ligand>
</feature>
<feature type="domain" description="RNA polymerase Rpb1" evidence="10">
    <location>
        <begin position="2424"/>
        <end position="2469"/>
    </location>
</feature>
<dbReference type="HAMAP" id="MF_01324">
    <property type="entry name" value="RNApol_bact_RpoC2"/>
    <property type="match status" value="1"/>
</dbReference>
<name>A0A249RWS0_TETOB</name>
<feature type="binding site" evidence="8">
    <location>
        <position position="424"/>
    </location>
    <ligand>
        <name>Zn(2+)</name>
        <dbReference type="ChEBI" id="CHEBI:29105"/>
    </ligand>
</feature>
<dbReference type="InterPro" id="IPR012756">
    <property type="entry name" value="DNA-dir_RpoC2_beta_pp"/>
</dbReference>
<feature type="domain" description="RNA polymerase Rpb1" evidence="10">
    <location>
        <begin position="287"/>
        <end position="709"/>
    </location>
</feature>
<dbReference type="Pfam" id="PF05000">
    <property type="entry name" value="RNA_pol_Rpb1_4"/>
    <property type="match status" value="1"/>
</dbReference>
<proteinExistence type="inferred from homology"/>
<evidence type="ECO:0000313" key="12">
    <source>
        <dbReference type="EMBL" id="ASY96071.1"/>
    </source>
</evidence>
<dbReference type="Gene3D" id="1.10.150.390">
    <property type="match status" value="1"/>
</dbReference>
<dbReference type="PANTHER" id="PTHR19376">
    <property type="entry name" value="DNA-DIRECTED RNA POLYMERASE"/>
    <property type="match status" value="1"/>
</dbReference>
<dbReference type="EMBL" id="KX756229">
    <property type="protein sequence ID" value="ASY96071.1"/>
    <property type="molecule type" value="Genomic_DNA"/>
</dbReference>
<dbReference type="InterPro" id="IPR042102">
    <property type="entry name" value="RNA_pol_Rpb1_3_sf"/>
</dbReference>
<evidence type="ECO:0000259" key="10">
    <source>
        <dbReference type="Pfam" id="PF04998"/>
    </source>
</evidence>
<comment type="catalytic activity">
    <reaction evidence="8">
        <text>RNA(n) + a ribonucleoside 5'-triphosphate = RNA(n+1) + diphosphate</text>
        <dbReference type="Rhea" id="RHEA:21248"/>
        <dbReference type="Rhea" id="RHEA-COMP:14527"/>
        <dbReference type="Rhea" id="RHEA-COMP:17342"/>
        <dbReference type="ChEBI" id="CHEBI:33019"/>
        <dbReference type="ChEBI" id="CHEBI:61557"/>
        <dbReference type="ChEBI" id="CHEBI:140395"/>
        <dbReference type="EC" id="2.7.7.6"/>
    </reaction>
</comment>
<keyword evidence="6 8" id="KW-0862">Zinc</keyword>
<comment type="subcellular location">
    <subcellularLocation>
        <location evidence="8">Plastid</location>
        <location evidence="8">Chloroplast</location>
    </subcellularLocation>
</comment>
<keyword evidence="2 12" id="KW-0934">Plastid</keyword>
<accession>A0A249RWS0</accession>
<dbReference type="PANTHER" id="PTHR19376:SF68">
    <property type="entry name" value="DNA-DIRECTED RNA POLYMERASE SUBUNIT BETA"/>
    <property type="match status" value="1"/>
</dbReference>
<keyword evidence="4 8" id="KW-0548">Nucleotidyltransferase</keyword>
<organism evidence="12">
    <name type="scientific">Tetradesmus obliquus</name>
    <name type="common">Green alga</name>
    <name type="synonym">Acutodesmus obliquus</name>
    <dbReference type="NCBI Taxonomy" id="3088"/>
    <lineage>
        <taxon>Eukaryota</taxon>
        <taxon>Viridiplantae</taxon>
        <taxon>Chlorophyta</taxon>
        <taxon>core chlorophytes</taxon>
        <taxon>Chlorophyceae</taxon>
        <taxon>CS clade</taxon>
        <taxon>Sphaeropleales</taxon>
        <taxon>Scenedesmaceae</taxon>
        <taxon>Tetradesmus</taxon>
    </lineage>
</organism>
<feature type="domain" description="RNA polymerase Rpb1" evidence="9">
    <location>
        <begin position="76"/>
        <end position="177"/>
    </location>
</feature>
<evidence type="ECO:0000256" key="2">
    <source>
        <dbReference type="ARBA" id="ARBA00022640"/>
    </source>
</evidence>
<dbReference type="InterPro" id="IPR007083">
    <property type="entry name" value="RNA_pol_Rpb1_4"/>
</dbReference>
<dbReference type="InterPro" id="IPR045867">
    <property type="entry name" value="DNA-dir_RpoC_beta_prime"/>
</dbReference>
<dbReference type="GO" id="GO:0009507">
    <property type="term" value="C:chloroplast"/>
    <property type="evidence" value="ECO:0007669"/>
    <property type="project" value="UniProtKB-SubCell"/>
</dbReference>
<evidence type="ECO:0000256" key="3">
    <source>
        <dbReference type="ARBA" id="ARBA00022679"/>
    </source>
</evidence>
<geneLocation type="chloroplast" evidence="12"/>
<protein>
    <recommendedName>
        <fullName evidence="8">DNA-directed RNA polymerase subunit beta''</fullName>
        <ecNumber evidence="8">2.7.7.6</ecNumber>
    </recommendedName>
    <alternativeName>
        <fullName evidence="8">PEP</fullName>
    </alternativeName>
    <alternativeName>
        <fullName evidence="8">Plastid-encoded RNA polymerase subunit beta''</fullName>
        <shortName evidence="8">RNA polymerase subunit beta''</shortName>
    </alternativeName>
</protein>
<dbReference type="NCBIfam" id="TIGR02388">
    <property type="entry name" value="rpoC2_cyan"/>
    <property type="match status" value="1"/>
</dbReference>
<evidence type="ECO:0000256" key="7">
    <source>
        <dbReference type="ARBA" id="ARBA00023163"/>
    </source>
</evidence>
<sequence>MNKFKNKKILNTVLKKEFSKNTVSFQQKFVCSVFSQKNSFGIIQTNKQKFLEFEPKSTKQFFGSKNSYDQKNQMSSSRFIFWKQNFKTKVAFQKENTIFLSALKNQKHSPLFVGKENSLLEPIFFNFAFDKNRLKNVVAWFLERYGQYKTIQFLEKLKEFGFGYATKGGLSLGIDDLKIPNNKISLIAKAETKVSKDLMDFRNAKITGVERMQRLIYTWNQTNDMLKQEVIKYFETMDLFNPIYMMAFSGARGNMSQVRQLVGMRGLMSDPQGQIIDFPIQSNFREGLTLTEYLISTYGARKGIVDTALRTATAGYLTRRLVDVAQHVIVSQFDCETSRGIFLFDMKEANKTIYSFQNRLVGRVLAQDIFSTKEINKISDKKLIASRNQEIDSKLAFAISKVTKKALVRSPLTCETPRLICQLCYGWSLSQGKLVSVGEAVGVIAAQSIGEPGTQLTMRTFHTGGVFAGGLTDQILAPFDGKIQYFHNIPGSCIRISLSEIAFFTKTPGSFSVIRGSKASENIHDLSFNPHCDETYVSQFENNWKQKNKNSNFSEIYKIPAYAVLFMRNHEFVQKKQVLAQFSTVAKKQLQYGSAEQTLYSILAGEFYLSTSSVPFQKKDQFQKLQLLIETKSSDSFDLSALELKNDVLWKVKDWTNLWILSGKVLYNSFDSNLFIKNGDFLKKTTALNRILWKKTKTWNLFGFKKQNDFKKKKKRNMFYSMALENFKNSKPFPFFVEKFLSSSFILNSTFQQNTQIFPIFSFRKNFFSFSFFAKQKMIKNNSKKRKNSLFNIWKISSKQKAFQKEIFKKNKKSFKKNNLTWKIFFDFSKNRSIFKFQLLPFRPFSANFQNSYKKQLDKNQKFLKPKKDIIFSGNFQKFFVFEKKQKKFKKLFFFKKKQQQNRENLNCFIYKRKNPLKQIFFKFSTFSQNSPFFKVYNFAKKFNTSQKFVKRTSFSKNFFSEKNYLLSKFLLSKKYSTKIFYKSEQSSQKEHFDLQKIEKKCFFFKTKATLKLFSVQNANKFFPTSFSSENKNLTFLFSTHSLKFPFFNALNFFHSQKIRKTFSQSLSFQKTNSQKIILKKTLLCLNYEKVRYKKFGYVFSFSDSLTTQNYKNSQLCFRTFTTLKQTVFDENKQANFGKQQTSLAIGNENFFGKDIPTFLTYCFPKNYQTKTNGIFTIFVFENFSKKQKFTQFLCVQEKSSFDFFKILKTGKNQNKKDDQKKNNFFVQPQKNLFLTISPFACVLQNKSAFFENLFSIQKTKNVFENFSRTNSKQKELFTHSFLNLKKRKEVDSNNLKFDLFFGLKKLQTKSTFNRFNSELYTEEIFWIPQENYTFSVLNFSNKDQYNFGVKTNQNFKEQEQEKMKSYVFDIIFQKTPLFYSSNRQGIKKLFFPVFEGIWTYSTFSNQIKYQQLNSFQKKNFSPKNNKKLQQKISFYQHKDKKVQSQRKDYSSFFYNFKKNKKTKSIQKISLQKKIFSLRFLQWKFLLQNFLKTKIARKNSFLFKQKNRKFFKFSPKFYFSKKLNKQLKNNISLSFFKNKQNKSNFEKSQKIFNKVQQSTFFKKVKIQDTVGQFVNSNCFTCFPLQKVNQNSNFSSQNFMNQFENTFIPDSKFAVSHNTNIDSSQSNLLKKSKLDSKQIHLTIQSGWLCIFENSSFVLNSHQTTANQGQFFAKDLCFEQNKIFKEAILLKRSRVSSKPQNMLLKQISLNSEFKVVSLFFKEKQQKNKNFSVTSVQKNLYCRFQNNESLDALENFASSFEENKAFNNTKIFDGQRKRMVQNINFDKKEFKMNSTLSKQMKKLALFIRPIHYKLLENPKNYKKSFLTATIQKSSQKNSILYNSSLKIYKKYHSTLLNSQHPQKNFLHHSKNPDSFVSSAFEKIQSLKKFQKILISRMAFFQTFKPSFKKNQSFLDFRLSKKDTLKKSLNFKLYSKKTVLSNFRNVLNRDFSKHFLHGKDQPQNLNLKQASFQFSQKNLKKNFQNNSFFSFYPIQFLPLSISHSCSTNSSFHFQTSQTSPTLFFNAVNSTIDFSICEKKAVFLNQRFVFFKKSFETVSFWLNKDGLKFLFAEIYDQNTSKNFWKQSFSLFVNKNTIEKNKKNFFSPKNKPSKTPQIVQNFIFKKNPVFYANTKFLSPFEGELIPMHMNETNWWKKASEISTIQKLNNLFSVVTKNDLFTVDFSKPNSQNFFSSFLTLSQQNGKNQHSAENEKKYLFQNKQRHLLELYKFVLNKQKIVENDELFGLQKQEEFLSHSFKDNSIFVKKQKTANFEISSFSTKYENKLYTFKNLKIGYPKLSKKPILGKFFVYGDCVSNLAIRKPGQIVHISSRKITFRRGQPFLVSPKGILHFANTPYIQKNIPILTLAYQTVQSGDIVQGIPKVEQLFEARTTIQGRLFLSSLPILLKGIFERYKTMLPLEQAVRQSFLKIQQLIVDGVQRVYRSQGVSIVDKHLEVIVRQMTTKVQILHGAQTGFFPGELVNLDLVERINKFLLVKIRYEPVVLGITRSSLEVDSFLSASSFQQTTKILALASISRKKDFLKGLKENILVGNLMPSGTGYMVLRKNL</sequence>
<comment type="function">
    <text evidence="8">DNA-dependent RNA polymerase catalyzes the transcription of DNA into RNA using the four ribonucleoside triphosphates as substrates.</text>
</comment>
<dbReference type="InterPro" id="IPR007066">
    <property type="entry name" value="RNA_pol_Rpb1_3"/>
</dbReference>
<evidence type="ECO:0000259" key="9">
    <source>
        <dbReference type="Pfam" id="PF04983"/>
    </source>
</evidence>
<dbReference type="GO" id="GO:0000428">
    <property type="term" value="C:DNA-directed RNA polymerase complex"/>
    <property type="evidence" value="ECO:0007669"/>
    <property type="project" value="UniProtKB-KW"/>
</dbReference>
<comment type="similarity">
    <text evidence="8">Belongs to the RNA polymerase beta' chain family. RpoC2 subfamily.</text>
</comment>
<dbReference type="GO" id="GO:0008270">
    <property type="term" value="F:zinc ion binding"/>
    <property type="evidence" value="ECO:0007669"/>
    <property type="project" value="UniProtKB-UniRule"/>
</dbReference>
<keyword evidence="7 8" id="KW-0804">Transcription</keyword>
<evidence type="ECO:0000259" key="11">
    <source>
        <dbReference type="Pfam" id="PF05000"/>
    </source>
</evidence>
<evidence type="ECO:0000256" key="4">
    <source>
        <dbReference type="ARBA" id="ARBA00022695"/>
    </source>
</evidence>
<dbReference type="Pfam" id="PF04998">
    <property type="entry name" value="RNA_pol_Rpb1_5"/>
    <property type="match status" value="2"/>
</dbReference>
<feature type="binding site" evidence="8">
    <location>
        <position position="335"/>
    </location>
    <ligand>
        <name>Zn(2+)</name>
        <dbReference type="ChEBI" id="CHEBI:29105"/>
    </ligand>
</feature>
<keyword evidence="1 8" id="KW-0240">DNA-directed RNA polymerase</keyword>
<keyword evidence="12" id="KW-0150">Chloroplast</keyword>
<dbReference type="Pfam" id="PF04983">
    <property type="entry name" value="RNA_pol_Rpb1_3"/>
    <property type="match status" value="1"/>
</dbReference>
<comment type="subunit">
    <text evidence="8">In plastids the minimal PEP RNA polymerase catalytic core is composed of four subunits: alpha, beta, beta', and beta''. When a (nuclear-encoded) sigma factor is associated with the core the holoenzyme is formed, which can initiate transcription.</text>
</comment>
<reference evidence="12" key="1">
    <citation type="submission" date="2016-08" db="EMBL/GenBank/DDBJ databases">
        <title>Metabolic diversity of the green alga Acutodemus (Scenedesmus) obliquus as revealed by its genome.</title>
        <authorList>
            <person name="McKie-Krisberg Z."/>
            <person name="Gabr A."/>
            <person name="Neofotis P."/>
            <person name="Valenti L."/>
            <person name="Huang A."/>
            <person name="Guo D."/>
            <person name="Chiu K."/>
            <person name="Jose J."/>
            <person name="Babu M."/>
            <person name="Hovde B."/>
            <person name="Starkenburg S."/>
            <person name="Magnuson J."/>
            <person name="Culley D."/>
            <person name="Huesemann M."/>
            <person name="Polle J.E.W."/>
        </authorList>
    </citation>
    <scope>NUCLEOTIDE SEQUENCE</scope>
</reference>
<keyword evidence="5 8" id="KW-0479">Metal-binding</keyword>
<dbReference type="Gene3D" id="1.10.1790.20">
    <property type="match status" value="1"/>
</dbReference>
<dbReference type="InterPro" id="IPR038120">
    <property type="entry name" value="Rpb1_funnel_sf"/>
</dbReference>
<dbReference type="CDD" id="cd02655">
    <property type="entry name" value="RNAP_beta'_C"/>
    <property type="match status" value="1"/>
</dbReference>
<dbReference type="InterPro" id="IPR007081">
    <property type="entry name" value="RNA_pol_Rpb1_5"/>
</dbReference>
<dbReference type="EC" id="2.7.7.6" evidence="8"/>
<evidence type="ECO:0000256" key="8">
    <source>
        <dbReference type="HAMAP-Rule" id="MF_01324"/>
    </source>
</evidence>
<dbReference type="Gene3D" id="1.10.274.100">
    <property type="entry name" value="RNA polymerase Rpb1, domain 3"/>
    <property type="match status" value="1"/>
</dbReference>
<feature type="binding site" evidence="8">
    <location>
        <position position="421"/>
    </location>
    <ligand>
        <name>Zn(2+)</name>
        <dbReference type="ChEBI" id="CHEBI:29105"/>
    </ligand>
</feature>
<evidence type="ECO:0000256" key="6">
    <source>
        <dbReference type="ARBA" id="ARBA00022833"/>
    </source>
</evidence>
<keyword evidence="3 8" id="KW-0808">Transferase</keyword>
<gene>
    <name evidence="12" type="primary">rpoC1</name>
    <name evidence="8" type="synonym">rpoC2</name>
</gene>
<dbReference type="Gene3D" id="1.10.132.30">
    <property type="match status" value="1"/>
</dbReference>
<evidence type="ECO:0000256" key="5">
    <source>
        <dbReference type="ARBA" id="ARBA00022723"/>
    </source>
</evidence>
<dbReference type="GO" id="GO:0006351">
    <property type="term" value="P:DNA-templated transcription"/>
    <property type="evidence" value="ECO:0007669"/>
    <property type="project" value="UniProtKB-UniRule"/>
</dbReference>
<comment type="cofactor">
    <cofactor evidence="8">
        <name>Zn(2+)</name>
        <dbReference type="ChEBI" id="CHEBI:29105"/>
    </cofactor>
    <text evidence="8">Binds 1 Zn(2+) ion per subunit.</text>
</comment>
<dbReference type="GO" id="GO:0003899">
    <property type="term" value="F:DNA-directed RNA polymerase activity"/>
    <property type="evidence" value="ECO:0007669"/>
    <property type="project" value="UniProtKB-UniRule"/>
</dbReference>
<evidence type="ECO:0000256" key="1">
    <source>
        <dbReference type="ARBA" id="ARBA00022478"/>
    </source>
</evidence>
<dbReference type="GO" id="GO:0003677">
    <property type="term" value="F:DNA binding"/>
    <property type="evidence" value="ECO:0007669"/>
    <property type="project" value="UniProtKB-UniRule"/>
</dbReference>